<accession>A0A6A5WQP8</accession>
<evidence type="ECO:0000256" key="1">
    <source>
        <dbReference type="SAM" id="MobiDB-lite"/>
    </source>
</evidence>
<reference evidence="2" key="1">
    <citation type="journal article" date="2020" name="Stud. Mycol.">
        <title>101 Dothideomycetes genomes: a test case for predicting lifestyles and emergence of pathogens.</title>
        <authorList>
            <person name="Haridas S."/>
            <person name="Albert R."/>
            <person name="Binder M."/>
            <person name="Bloem J."/>
            <person name="Labutti K."/>
            <person name="Salamov A."/>
            <person name="Andreopoulos B."/>
            <person name="Baker S."/>
            <person name="Barry K."/>
            <person name="Bills G."/>
            <person name="Bluhm B."/>
            <person name="Cannon C."/>
            <person name="Castanera R."/>
            <person name="Culley D."/>
            <person name="Daum C."/>
            <person name="Ezra D."/>
            <person name="Gonzalez J."/>
            <person name="Henrissat B."/>
            <person name="Kuo A."/>
            <person name="Liang C."/>
            <person name="Lipzen A."/>
            <person name="Lutzoni F."/>
            <person name="Magnuson J."/>
            <person name="Mondo S."/>
            <person name="Nolan M."/>
            <person name="Ohm R."/>
            <person name="Pangilinan J."/>
            <person name="Park H.-J."/>
            <person name="Ramirez L."/>
            <person name="Alfaro M."/>
            <person name="Sun H."/>
            <person name="Tritt A."/>
            <person name="Yoshinaga Y."/>
            <person name="Zwiers L.-H."/>
            <person name="Turgeon B."/>
            <person name="Goodwin S."/>
            <person name="Spatafora J."/>
            <person name="Crous P."/>
            <person name="Grigoriev I."/>
        </authorList>
    </citation>
    <scope>NUCLEOTIDE SEQUENCE</scope>
    <source>
        <strain evidence="2">CBS 123094</strain>
    </source>
</reference>
<feature type="region of interest" description="Disordered" evidence="1">
    <location>
        <begin position="1"/>
        <end position="21"/>
    </location>
</feature>
<proteinExistence type="predicted"/>
<feature type="compositionally biased region" description="Pro residues" evidence="1">
    <location>
        <begin position="162"/>
        <end position="177"/>
    </location>
</feature>
<dbReference type="AlphaFoldDB" id="A0A6A5WQP8"/>
<dbReference type="Proteomes" id="UP000799779">
    <property type="component" value="Unassembled WGS sequence"/>
</dbReference>
<protein>
    <submittedName>
        <fullName evidence="2">Uncharacterized protein</fullName>
    </submittedName>
</protein>
<evidence type="ECO:0000313" key="2">
    <source>
        <dbReference type="EMBL" id="KAF2003388.1"/>
    </source>
</evidence>
<name>A0A6A5WQP8_9PLEO</name>
<evidence type="ECO:0000313" key="3">
    <source>
        <dbReference type="Proteomes" id="UP000799779"/>
    </source>
</evidence>
<organism evidence="2 3">
    <name type="scientific">Amniculicola lignicola CBS 123094</name>
    <dbReference type="NCBI Taxonomy" id="1392246"/>
    <lineage>
        <taxon>Eukaryota</taxon>
        <taxon>Fungi</taxon>
        <taxon>Dikarya</taxon>
        <taxon>Ascomycota</taxon>
        <taxon>Pezizomycotina</taxon>
        <taxon>Dothideomycetes</taxon>
        <taxon>Pleosporomycetidae</taxon>
        <taxon>Pleosporales</taxon>
        <taxon>Amniculicolaceae</taxon>
        <taxon>Amniculicola</taxon>
    </lineage>
</organism>
<keyword evidence="3" id="KW-1185">Reference proteome</keyword>
<dbReference type="EMBL" id="ML977572">
    <property type="protein sequence ID" value="KAF2003388.1"/>
    <property type="molecule type" value="Genomic_DNA"/>
</dbReference>
<sequence>MSLLGPGALGGLQHPTSGQRGQMAGCKTLDTCSRTSILAVIAIAIAILTYSSGCFNRCVESRGDDAECSMRRHFLRGSFTIMAAIPLVVHDIHPDAIDSDNSTRSAHVNIAVAIHNCASHTAVSAAGGALSGIARRCFTARYELCTPTPVGSPAGEKRRGPPEPGQSPPPAIIPPPQ</sequence>
<gene>
    <name evidence="2" type="ORF">P154DRAFT_572988</name>
</gene>
<feature type="region of interest" description="Disordered" evidence="1">
    <location>
        <begin position="149"/>
        <end position="177"/>
    </location>
</feature>